<dbReference type="EMBL" id="UINC01221356">
    <property type="protein sequence ID" value="SVE49662.1"/>
    <property type="molecule type" value="Genomic_DNA"/>
</dbReference>
<proteinExistence type="predicted"/>
<name>A0A383DYN8_9ZZZZ</name>
<feature type="non-terminal residue" evidence="1">
    <location>
        <position position="233"/>
    </location>
</feature>
<feature type="non-terminal residue" evidence="1">
    <location>
        <position position="1"/>
    </location>
</feature>
<protein>
    <submittedName>
        <fullName evidence="1">Uncharacterized protein</fullName>
    </submittedName>
</protein>
<reference evidence="1" key="1">
    <citation type="submission" date="2018-05" db="EMBL/GenBank/DDBJ databases">
        <authorList>
            <person name="Lanie J.A."/>
            <person name="Ng W.-L."/>
            <person name="Kazmierczak K.M."/>
            <person name="Andrzejewski T.M."/>
            <person name="Davidsen T.M."/>
            <person name="Wayne K.J."/>
            <person name="Tettelin H."/>
            <person name="Glass J.I."/>
            <person name="Rusch D."/>
            <person name="Podicherti R."/>
            <person name="Tsui H.-C.T."/>
            <person name="Winkler M.E."/>
        </authorList>
    </citation>
    <scope>NUCLEOTIDE SEQUENCE</scope>
</reference>
<sequence length="233" mass="24438">NAPGRKDVAIFNNNGLSSVKLTKNVRVKKLNVLYAYSGTINLDGFQLASTKGPLIAGGKVEVNEGFLQSWGWTYIQSGGEVDASGSGSRIKIGHNLTIKGGTLTAPSGDNTRFIVKGGFNLHDGGVFNHNSGTVTMSPKGKWSGTTGAAIRIDDGPGTGRNFYNLYKSGPRNVTLTTNDIRVLNNITAIGNGKIRAQSNDITIGGDWDLAKSSNFVAGTGTVIFNGSSAQTID</sequence>
<gene>
    <name evidence="1" type="ORF">METZ01_LOCUS502516</name>
</gene>
<accession>A0A383DYN8</accession>
<dbReference type="AlphaFoldDB" id="A0A383DYN8"/>
<evidence type="ECO:0000313" key="1">
    <source>
        <dbReference type="EMBL" id="SVE49662.1"/>
    </source>
</evidence>
<organism evidence="1">
    <name type="scientific">marine metagenome</name>
    <dbReference type="NCBI Taxonomy" id="408172"/>
    <lineage>
        <taxon>unclassified sequences</taxon>
        <taxon>metagenomes</taxon>
        <taxon>ecological metagenomes</taxon>
    </lineage>
</organism>